<sequence length="123" mass="13906">MRLNAIKIPCYRLVANAAAREQLQTKGSAGLLDCSYSRDQISILNYPMELFIKLIDLTQPNNIIDATGIKGNIDITLHINLNAPRQLMLQHWRKALRANGLDLQEAEIEKLVLVTEDDHAAEW</sequence>
<dbReference type="Proteomes" id="UP000261284">
    <property type="component" value="Unassembled WGS sequence"/>
</dbReference>
<name>A0A3E1NPX0_9BACT</name>
<accession>A0A3E1NPX0</accession>
<dbReference type="AlphaFoldDB" id="A0A3E1NPX0"/>
<gene>
    <name evidence="1" type="ORF">DXN05_03080</name>
</gene>
<evidence type="ECO:0000313" key="1">
    <source>
        <dbReference type="EMBL" id="RFM29972.1"/>
    </source>
</evidence>
<keyword evidence="2" id="KW-1185">Reference proteome</keyword>
<comment type="caution">
    <text evidence="1">The sequence shown here is derived from an EMBL/GenBank/DDBJ whole genome shotgun (WGS) entry which is preliminary data.</text>
</comment>
<dbReference type="EMBL" id="QTJU01000001">
    <property type="protein sequence ID" value="RFM29972.1"/>
    <property type="molecule type" value="Genomic_DNA"/>
</dbReference>
<protein>
    <submittedName>
        <fullName evidence="1">Uncharacterized protein</fullName>
    </submittedName>
</protein>
<proteinExistence type="predicted"/>
<reference evidence="1 2" key="1">
    <citation type="submission" date="2018-08" db="EMBL/GenBank/DDBJ databases">
        <title>Chitinophagaceae sp. K23C18032701, a novel bacterium isolated from forest soil.</title>
        <authorList>
            <person name="Wang C."/>
        </authorList>
    </citation>
    <scope>NUCLEOTIDE SEQUENCE [LARGE SCALE GENOMIC DNA]</scope>
    <source>
        <strain evidence="1 2">K23C18032701</strain>
    </source>
</reference>
<dbReference type="RefSeq" id="WP_116845728.1">
    <property type="nucleotide sequence ID" value="NZ_QTJU01000001.1"/>
</dbReference>
<organism evidence="1 2">
    <name type="scientific">Deminuibacter soli</name>
    <dbReference type="NCBI Taxonomy" id="2291815"/>
    <lineage>
        <taxon>Bacteria</taxon>
        <taxon>Pseudomonadati</taxon>
        <taxon>Bacteroidota</taxon>
        <taxon>Chitinophagia</taxon>
        <taxon>Chitinophagales</taxon>
        <taxon>Chitinophagaceae</taxon>
        <taxon>Deminuibacter</taxon>
    </lineage>
</organism>
<evidence type="ECO:0000313" key="2">
    <source>
        <dbReference type="Proteomes" id="UP000261284"/>
    </source>
</evidence>